<protein>
    <submittedName>
        <fullName evidence="3">Pullulanase, type I</fullName>
        <ecNumber evidence="3">3.2.1.41</ecNumber>
    </submittedName>
</protein>
<keyword evidence="3" id="KW-0378">Hydrolase</keyword>
<sequence>MLGAAYRPEATDFAVLSPDASKVDVLVYPGPTTATLTQDGSGVWRGSVAGDHHGREYLYRLEFPGGRTHTSTDPCSTAVTVNGARSVIAPALPDAPRRAERAGSRAANQDVIYELHVRDLTIAPGNGIRHAGKFLGLCEPGTRTESGALSGIDYIASLGVTHVQLLPVYDFATVDEAGDLSFGAQYNWGYDPVHVNAVEGSYTTDPSAALERIHELRALVDAFHARGIGVVMDVVFNHVYDLATSPLELTAPGYYFRRHADGTYTDATYCGNETASERSGMRQLIVDSVVYWARTVGFDGFRFDLMGIHDVDTMRAVRRALDEVDKRIIVIGEAWRMGNHPTGVIPADQDHSHLMPRVGTFDDSFRDAVRGSTFHLGAPGLVSGAADAGLTQRLWQSLSNTHSVLYSECHDNHTLFDALCAGLPQAPRAEIVRRHMLATTLSYLGDGTVFLHAGQEACRTKQGIGNSFRSPDSINAFDYDRAVDPDFAPVVELVRGLNRLRAEGILRFGRRTLDVLDGTHLAYHDAVTSVFINFDTKPWTVAMPQRARLLVHDHQVDAGEAAPGQFTVPGLSVSIARW</sequence>
<dbReference type="OrthoDB" id="9805159at2"/>
<dbReference type="AlphaFoldDB" id="A0A0G3HBF1"/>
<dbReference type="CDD" id="cd02860">
    <property type="entry name" value="E_set_Pullulanase"/>
    <property type="match status" value="1"/>
</dbReference>
<reference evidence="4" key="2">
    <citation type="submission" date="2015-05" db="EMBL/GenBank/DDBJ databases">
        <title>Complete genome sequence of Corynebacterium uterequi DSM 45634, isolated from the uterus of a maiden mare.</title>
        <authorList>
            <person name="Ruckert C."/>
            <person name="Albersmeier A."/>
            <person name="Winkler A."/>
            <person name="Tauch A."/>
        </authorList>
    </citation>
    <scope>NUCLEOTIDE SEQUENCE [LARGE SCALE GENOMIC DNA]</scope>
    <source>
        <strain evidence="4">DSM 45634</strain>
    </source>
</reference>
<reference evidence="3 4" key="1">
    <citation type="journal article" date="2015" name="Genome Announc.">
        <title>Virulence Factor Genes Detected in the Complete Genome Sequence of Corynebacterium uterequi DSM 45634, Isolated from the Uterus of a Maiden Mare.</title>
        <authorList>
            <person name="Ruckert C."/>
            <person name="Kriete M."/>
            <person name="Jaenicke S."/>
            <person name="Winkler A."/>
            <person name="Tauch A."/>
        </authorList>
    </citation>
    <scope>NUCLEOTIDE SEQUENCE [LARGE SCALE GENOMIC DNA]</scope>
    <source>
        <strain evidence="3 4">DSM 45634</strain>
    </source>
</reference>
<dbReference type="CDD" id="cd11341">
    <property type="entry name" value="AmyAc_Pullulanase_LD-like"/>
    <property type="match status" value="1"/>
</dbReference>
<proteinExistence type="inferred from homology"/>
<dbReference type="RefSeq" id="WP_052844012.1">
    <property type="nucleotide sequence ID" value="NZ_CP011546.1"/>
</dbReference>
<evidence type="ECO:0000313" key="4">
    <source>
        <dbReference type="Proteomes" id="UP000035548"/>
    </source>
</evidence>
<gene>
    <name evidence="3" type="primary">pulA</name>
    <name evidence="3" type="ORF">CUTER_03615</name>
</gene>
<dbReference type="Pfam" id="PF00128">
    <property type="entry name" value="Alpha-amylase"/>
    <property type="match status" value="1"/>
</dbReference>
<dbReference type="InterPro" id="IPR011840">
    <property type="entry name" value="PulA_typeI"/>
</dbReference>
<dbReference type="InterPro" id="IPR014756">
    <property type="entry name" value="Ig_E-set"/>
</dbReference>
<dbReference type="InterPro" id="IPR004193">
    <property type="entry name" value="Glyco_hydro_13_N"/>
</dbReference>
<name>A0A0G3HBF1_9CORY</name>
<keyword evidence="4" id="KW-1185">Reference proteome</keyword>
<dbReference type="Gene3D" id="3.20.20.80">
    <property type="entry name" value="Glycosidases"/>
    <property type="match status" value="1"/>
</dbReference>
<accession>A0A0G3HBF1</accession>
<dbReference type="Proteomes" id="UP000035548">
    <property type="component" value="Chromosome"/>
</dbReference>
<evidence type="ECO:0000256" key="1">
    <source>
        <dbReference type="ARBA" id="ARBA00008061"/>
    </source>
</evidence>
<dbReference type="GO" id="GO:0051060">
    <property type="term" value="F:pullulanase activity"/>
    <property type="evidence" value="ECO:0007669"/>
    <property type="project" value="UniProtKB-EC"/>
</dbReference>
<dbReference type="Pfam" id="PF02922">
    <property type="entry name" value="CBM_48"/>
    <property type="match status" value="1"/>
</dbReference>
<keyword evidence="3" id="KW-0326">Glycosidase</keyword>
<comment type="similarity">
    <text evidence="1">Belongs to the glycosyl hydrolase 13 family.</text>
</comment>
<evidence type="ECO:0000259" key="2">
    <source>
        <dbReference type="SMART" id="SM00642"/>
    </source>
</evidence>
<dbReference type="EC" id="3.2.1.41" evidence="3"/>
<dbReference type="SMART" id="SM00642">
    <property type="entry name" value="Aamy"/>
    <property type="match status" value="1"/>
</dbReference>
<dbReference type="NCBIfam" id="TIGR02104">
    <property type="entry name" value="pulA_typeI"/>
    <property type="match status" value="1"/>
</dbReference>
<dbReference type="PATRIC" id="fig|1072256.5.peg.718"/>
<feature type="domain" description="Glycosyl hydrolase family 13 catalytic" evidence="2">
    <location>
        <begin position="110"/>
        <end position="501"/>
    </location>
</feature>
<dbReference type="EMBL" id="CP011546">
    <property type="protein sequence ID" value="AKK10731.1"/>
    <property type="molecule type" value="Genomic_DNA"/>
</dbReference>
<dbReference type="SUPFAM" id="SSF51445">
    <property type="entry name" value="(Trans)glycosidases"/>
    <property type="match status" value="1"/>
</dbReference>
<evidence type="ECO:0000313" key="3">
    <source>
        <dbReference type="EMBL" id="AKK10731.1"/>
    </source>
</evidence>
<dbReference type="Gene3D" id="2.60.40.10">
    <property type="entry name" value="Immunoglobulins"/>
    <property type="match status" value="1"/>
</dbReference>
<dbReference type="PANTHER" id="PTHR43002">
    <property type="entry name" value="GLYCOGEN DEBRANCHING ENZYME"/>
    <property type="match status" value="1"/>
</dbReference>
<dbReference type="STRING" id="1072256.CUTER_03615"/>
<dbReference type="SUPFAM" id="SSF81296">
    <property type="entry name" value="E set domains"/>
    <property type="match status" value="1"/>
</dbReference>
<dbReference type="InterPro" id="IPR017853">
    <property type="entry name" value="GH"/>
</dbReference>
<dbReference type="KEGG" id="cut:CUTER_03615"/>
<dbReference type="InterPro" id="IPR006047">
    <property type="entry name" value="GH13_cat_dom"/>
</dbReference>
<dbReference type="GO" id="GO:0005975">
    <property type="term" value="P:carbohydrate metabolic process"/>
    <property type="evidence" value="ECO:0007669"/>
    <property type="project" value="InterPro"/>
</dbReference>
<organism evidence="3 4">
    <name type="scientific">Corynebacterium uterequi</name>
    <dbReference type="NCBI Taxonomy" id="1072256"/>
    <lineage>
        <taxon>Bacteria</taxon>
        <taxon>Bacillati</taxon>
        <taxon>Actinomycetota</taxon>
        <taxon>Actinomycetes</taxon>
        <taxon>Mycobacteriales</taxon>
        <taxon>Corynebacteriaceae</taxon>
        <taxon>Corynebacterium</taxon>
    </lineage>
</organism>
<dbReference type="InterPro" id="IPR013783">
    <property type="entry name" value="Ig-like_fold"/>
</dbReference>